<evidence type="ECO:0000256" key="7">
    <source>
        <dbReference type="RuleBase" id="RU362063"/>
    </source>
</evidence>
<dbReference type="Gene3D" id="3.90.1210.10">
    <property type="entry name" value="Antifreeze-like/N-acetylneuraminic acid synthase C-terminal domain"/>
    <property type="match status" value="1"/>
</dbReference>
<dbReference type="InterPro" id="IPR017585">
    <property type="entry name" value="SAF_FlgA"/>
</dbReference>
<feature type="domain" description="SAF" evidence="8">
    <location>
        <begin position="110"/>
        <end position="172"/>
    </location>
</feature>
<proteinExistence type="inferred from homology"/>
<keyword evidence="9" id="KW-0282">Flagellum</keyword>
<comment type="function">
    <text evidence="6 7">Involved in the assembly process of the P-ring formation. It may associate with FlgF on the rod constituting a structure essential for the P-ring assembly or may act as a modulator protein for the P-ring assembly.</text>
</comment>
<dbReference type="Gene3D" id="2.30.30.760">
    <property type="match status" value="1"/>
</dbReference>
<name>A0A368KEM0_9GAMM</name>
<dbReference type="Pfam" id="PF13144">
    <property type="entry name" value="ChapFlgA"/>
    <property type="match status" value="1"/>
</dbReference>
<dbReference type="EMBL" id="QFWQ01000004">
    <property type="protein sequence ID" value="RCS30362.1"/>
    <property type="molecule type" value="Genomic_DNA"/>
</dbReference>
<evidence type="ECO:0000256" key="1">
    <source>
        <dbReference type="ARBA" id="ARBA00004418"/>
    </source>
</evidence>
<comment type="caution">
    <text evidence="9">The sequence shown here is derived from an EMBL/GenBank/DDBJ whole genome shotgun (WGS) entry which is preliminary data.</text>
</comment>
<protein>
    <recommendedName>
        <fullName evidence="3 7">Flagella basal body P-ring formation protein FlgA</fullName>
    </recommendedName>
</protein>
<dbReference type="NCBIfam" id="TIGR03170">
    <property type="entry name" value="flgA_cterm"/>
    <property type="match status" value="1"/>
</dbReference>
<dbReference type="PANTHER" id="PTHR36307:SF1">
    <property type="entry name" value="FLAGELLA BASAL BODY P-RING FORMATION PROTEIN FLGA"/>
    <property type="match status" value="1"/>
</dbReference>
<dbReference type="InterPro" id="IPR041231">
    <property type="entry name" value="FlgA_N"/>
</dbReference>
<keyword evidence="4 7" id="KW-0732">Signal</keyword>
<dbReference type="OrthoDB" id="1669037at2"/>
<comment type="similarity">
    <text evidence="2 7">Belongs to the FlgA family.</text>
</comment>
<evidence type="ECO:0000256" key="6">
    <source>
        <dbReference type="ARBA" id="ARBA00025643"/>
    </source>
</evidence>
<dbReference type="PANTHER" id="PTHR36307">
    <property type="entry name" value="FLAGELLA BASAL BODY P-RING FORMATION PROTEIN FLGA"/>
    <property type="match status" value="1"/>
</dbReference>
<evidence type="ECO:0000313" key="10">
    <source>
        <dbReference type="Proteomes" id="UP000252387"/>
    </source>
</evidence>
<keyword evidence="9" id="KW-0969">Cilium</keyword>
<sequence>MSDCRTAIRLLWLGALWLGVAHAAVAMQSPDSVRAAAEQAVRAHYALPGSRIAVTAAPLDPRLQLAACAEPLRAIVAGHAAAAPRMTVQVQCPQPGGWIVRVPLQLQLFRTVLVTNRPLLRGDGLGAADVHAEERDVTRLGYGYLENLDQVAGRTLNRAVASGSVLTPGALGGRRMVRAGDHVQMVARLGGIEVRMAGVALGSGDNGARLRVRNESSGKVVDAMVSAPGEVLALP</sequence>
<dbReference type="InterPro" id="IPR039246">
    <property type="entry name" value="Flagellar_FlgA"/>
</dbReference>
<dbReference type="RefSeq" id="WP_114341374.1">
    <property type="nucleotide sequence ID" value="NZ_QFWQ01000004.1"/>
</dbReference>
<dbReference type="Proteomes" id="UP000252387">
    <property type="component" value="Unassembled WGS sequence"/>
</dbReference>
<dbReference type="AlphaFoldDB" id="A0A368KEM0"/>
<keyword evidence="9" id="KW-0966">Cell projection</keyword>
<evidence type="ECO:0000256" key="5">
    <source>
        <dbReference type="ARBA" id="ARBA00022764"/>
    </source>
</evidence>
<keyword evidence="5 7" id="KW-0574">Periplasm</keyword>
<evidence type="ECO:0000256" key="3">
    <source>
        <dbReference type="ARBA" id="ARBA00014754"/>
    </source>
</evidence>
<organism evidence="9 10">
    <name type="scientific">Rhodanobacter denitrificans</name>
    <dbReference type="NCBI Taxonomy" id="666685"/>
    <lineage>
        <taxon>Bacteria</taxon>
        <taxon>Pseudomonadati</taxon>
        <taxon>Pseudomonadota</taxon>
        <taxon>Gammaproteobacteria</taxon>
        <taxon>Lysobacterales</taxon>
        <taxon>Rhodanobacteraceae</taxon>
        <taxon>Rhodanobacter</taxon>
    </lineage>
</organism>
<evidence type="ECO:0000259" key="8">
    <source>
        <dbReference type="SMART" id="SM00858"/>
    </source>
</evidence>
<dbReference type="CDD" id="cd11614">
    <property type="entry name" value="SAF_CpaB_FlgA_like"/>
    <property type="match status" value="1"/>
</dbReference>
<accession>A0A368KEM0</accession>
<keyword evidence="10" id="KW-1185">Reference proteome</keyword>
<keyword evidence="7" id="KW-1005">Bacterial flagellum biogenesis</keyword>
<evidence type="ECO:0000256" key="2">
    <source>
        <dbReference type="ARBA" id="ARBA00010474"/>
    </source>
</evidence>
<feature type="chain" id="PRO_5016487476" description="Flagella basal body P-ring formation protein FlgA" evidence="7">
    <location>
        <begin position="24"/>
        <end position="235"/>
    </location>
</feature>
<evidence type="ECO:0000313" key="9">
    <source>
        <dbReference type="EMBL" id="RCS30362.1"/>
    </source>
</evidence>
<dbReference type="GO" id="GO:0044780">
    <property type="term" value="P:bacterial-type flagellum assembly"/>
    <property type="evidence" value="ECO:0007669"/>
    <property type="project" value="InterPro"/>
</dbReference>
<dbReference type="SMART" id="SM00858">
    <property type="entry name" value="SAF"/>
    <property type="match status" value="1"/>
</dbReference>
<dbReference type="InterPro" id="IPR013974">
    <property type="entry name" value="SAF"/>
</dbReference>
<dbReference type="Pfam" id="PF17656">
    <property type="entry name" value="ChapFlgA_N"/>
    <property type="match status" value="1"/>
</dbReference>
<comment type="subcellular location">
    <subcellularLocation>
        <location evidence="1 7">Periplasm</location>
    </subcellularLocation>
</comment>
<gene>
    <name evidence="9" type="primary">flgA</name>
    <name evidence="9" type="ORF">DEO45_05890</name>
</gene>
<reference evidence="9 10" key="1">
    <citation type="submission" date="2018-05" db="EMBL/GenBank/DDBJ databases">
        <title>Draft genome sequence of Rhodanobacter denitrificans Yn1 isolated from gold copper mine.</title>
        <authorList>
            <person name="Yang N."/>
            <person name="Mazhar H.S."/>
            <person name="Rensing C."/>
        </authorList>
    </citation>
    <scope>NUCLEOTIDE SEQUENCE [LARGE SCALE GENOMIC DNA]</scope>
    <source>
        <strain evidence="9 10">Yn1</strain>
    </source>
</reference>
<feature type="signal peptide" evidence="7">
    <location>
        <begin position="1"/>
        <end position="23"/>
    </location>
</feature>
<evidence type="ECO:0000256" key="4">
    <source>
        <dbReference type="ARBA" id="ARBA00022729"/>
    </source>
</evidence>
<dbReference type="GO" id="GO:0042597">
    <property type="term" value="C:periplasmic space"/>
    <property type="evidence" value="ECO:0007669"/>
    <property type="project" value="UniProtKB-SubCell"/>
</dbReference>